<dbReference type="EMBL" id="JAHRIQ010039167">
    <property type="protein sequence ID" value="MEQ2234266.1"/>
    <property type="molecule type" value="Genomic_DNA"/>
</dbReference>
<dbReference type="Proteomes" id="UP001482620">
    <property type="component" value="Unassembled WGS sequence"/>
</dbReference>
<proteinExistence type="predicted"/>
<gene>
    <name evidence="1" type="ORF">ILYODFUR_030145</name>
</gene>
<comment type="caution">
    <text evidence="1">The sequence shown here is derived from an EMBL/GenBank/DDBJ whole genome shotgun (WGS) entry which is preliminary data.</text>
</comment>
<sequence length="126" mass="13887">MLGCGDNRTRKETQSSLCPATLPSFSWGIPRDSLASLGSSVSGTCMENLQGDEPKTERVSEDSETGILISFMNGKILYCCLVLHCLFSMIQFKAEISTKKLFLGFLFAAGNCKFHLSFQQRCTKSL</sequence>
<protein>
    <submittedName>
        <fullName evidence="1">Uncharacterized protein</fullName>
    </submittedName>
</protein>
<reference evidence="1 2" key="1">
    <citation type="submission" date="2021-06" db="EMBL/GenBank/DDBJ databases">
        <authorList>
            <person name="Palmer J.M."/>
        </authorList>
    </citation>
    <scope>NUCLEOTIDE SEQUENCE [LARGE SCALE GENOMIC DNA]</scope>
    <source>
        <strain evidence="2">if_2019</strain>
        <tissue evidence="1">Muscle</tissue>
    </source>
</reference>
<name>A0ABV0TP58_9TELE</name>
<accession>A0ABV0TP58</accession>
<keyword evidence="2" id="KW-1185">Reference proteome</keyword>
<organism evidence="1 2">
    <name type="scientific">Ilyodon furcidens</name>
    <name type="common">goldbreast splitfin</name>
    <dbReference type="NCBI Taxonomy" id="33524"/>
    <lineage>
        <taxon>Eukaryota</taxon>
        <taxon>Metazoa</taxon>
        <taxon>Chordata</taxon>
        <taxon>Craniata</taxon>
        <taxon>Vertebrata</taxon>
        <taxon>Euteleostomi</taxon>
        <taxon>Actinopterygii</taxon>
        <taxon>Neopterygii</taxon>
        <taxon>Teleostei</taxon>
        <taxon>Neoteleostei</taxon>
        <taxon>Acanthomorphata</taxon>
        <taxon>Ovalentaria</taxon>
        <taxon>Atherinomorphae</taxon>
        <taxon>Cyprinodontiformes</taxon>
        <taxon>Goodeidae</taxon>
        <taxon>Ilyodon</taxon>
    </lineage>
</organism>
<evidence type="ECO:0000313" key="2">
    <source>
        <dbReference type="Proteomes" id="UP001482620"/>
    </source>
</evidence>
<evidence type="ECO:0000313" key="1">
    <source>
        <dbReference type="EMBL" id="MEQ2234266.1"/>
    </source>
</evidence>